<dbReference type="GO" id="GO:0043130">
    <property type="term" value="F:ubiquitin binding"/>
    <property type="evidence" value="ECO:0007669"/>
    <property type="project" value="TreeGrafter"/>
</dbReference>
<feature type="transmembrane region" description="Helical" evidence="2">
    <location>
        <begin position="1245"/>
        <end position="1267"/>
    </location>
</feature>
<sequence>AVPYLTSVDDGSTFRGKDIEALVIAPNTLFDLSIQLYDGLGQPVTVDTPTFSVSLSIRPNTNISVPTNETFALLLSEGFSKAQTLVTNSGVASWTALKVLGWPGKYVLEATAVVNGGTSSNSAFPPIANLQISMELLPCGVGSELVKDDGYIDVYSCGTCRRDRAGLWRDRRLPLSELFSASNNLAHATWANSKIINKDLTSVAADIDDEFSCPSCCQACPTNAICPGGALLLPAPGYWHSAPNSPWMHRCPQPSACGKVESFGDELDGFWGEVLMRFNLSSSSVVQNVTLNITDPSSVEVVAMSSDLDAISLDTFSMIALRNNNRSLLLAVCQQWWYENYPPNRDDILRQRYSIQPLTVDEAAPCYLFNDPFAFGNNPQVAANRSYRLLQCATGYTGHLCAACLPGYSIAVDFSCMECPSLARTIVIGLLAFWGTVVLILFTTFSNMSLTRAEAMAAEEFSSLDLLKTLITHVQYFIIITKLGINYPSIITKYQSVFSSLTGSENFIAYSPSCLFKNLASAGQAATQIAFGFAAPCTAVVVSLIIWAFRYVTANQNKFRRVNASRWNKTAHWVHEVPSRMEPSQQLSNFLSKEDALENTRDDCDMPSKAGKTGCKGHPAATAATATDGIRRLAPSTAEPVLASVNSSPSTLAMESKPSGPRVSVGRRQDISSQGISPQPSGASCRPEFASTPTTYCSPSSGPPLLYQSAESAVVISLAPSGVDATAGVAAPPSPKSTVAVSPLATRRSFNSFSPLGHNHATHYILVDNAPQEGGGSSGIALHEQAEVGILLDSAVVGDAEDAGLSTAAGRNHVLLTPADSVNGSASSPRRKVIGGEVLPPASAALHHFGRAWSLQRSACNNGPVVASLAGGSVMVYPPGVSSPGVINHRRHHMSPSTAAAAAARQTAVLSAPGSSPLNGRQHNGFIGAPSGLPHSAGLPLGTGTAGYPNSAAAASTAAAGNHSTSDELQWNPTPFSVATFGPEDGFDGDMLVNADEQKEDGAQEHDRACSCIIRAFKRYANPLHLLLFADQSVSMLQQLEVVLIVAIFILYPSLCQISLSIFSCYKLDPGTGMFKENQQATWPHGYWVRNMEQECYSGVHKRVYVPIGIAAVLLFCFCPPIIYLILTTMCRRKPNDPRMRIQYGFLYQQYKPEFFWWASMRQLQVLALVAVEVFGRGLPVQQQALMLLSVLIVIAAINTSSSPERFHELLILEFLSMCVLSLTLTLGLYFVGDREEQLSTTASTAVGAIILAMNACFIVGVLGLSARRSADRARQMHRILSHSWNSVVTTVSRAIVRIEQRYSITNTSRGSAGRSLQGLVAAGASGSLGSGGNLRQERSKETNVKANNTNSNTSRP</sequence>
<feature type="non-terminal residue" evidence="4">
    <location>
        <position position="1"/>
    </location>
</feature>
<dbReference type="GO" id="GO:0000724">
    <property type="term" value="P:double-strand break repair via homologous recombination"/>
    <property type="evidence" value="ECO:0007669"/>
    <property type="project" value="TreeGrafter"/>
</dbReference>
<dbReference type="EMBL" id="BNCQ01000037">
    <property type="protein sequence ID" value="GIM11113.1"/>
    <property type="molecule type" value="Genomic_DNA"/>
</dbReference>
<evidence type="ECO:0000313" key="4">
    <source>
        <dbReference type="EMBL" id="GIM11113.1"/>
    </source>
</evidence>
<organism evidence="4 5">
    <name type="scientific">Volvox reticuliferus</name>
    <dbReference type="NCBI Taxonomy" id="1737510"/>
    <lineage>
        <taxon>Eukaryota</taxon>
        <taxon>Viridiplantae</taxon>
        <taxon>Chlorophyta</taxon>
        <taxon>core chlorophytes</taxon>
        <taxon>Chlorophyceae</taxon>
        <taxon>CS clade</taxon>
        <taxon>Chlamydomonadales</taxon>
        <taxon>Volvocaceae</taxon>
        <taxon>Volvox</taxon>
    </lineage>
</organism>
<feature type="transmembrane region" description="Helical" evidence="2">
    <location>
        <begin position="1042"/>
        <end position="1063"/>
    </location>
</feature>
<proteinExistence type="predicted"/>
<accession>A0A8J4GPL8</accession>
<feature type="compositionally biased region" description="Polar residues" evidence="1">
    <location>
        <begin position="671"/>
        <end position="682"/>
    </location>
</feature>
<evidence type="ECO:0000259" key="3">
    <source>
        <dbReference type="PROSITE" id="PS51379"/>
    </source>
</evidence>
<feature type="compositionally biased region" description="Polar residues" evidence="1">
    <location>
        <begin position="1345"/>
        <end position="1357"/>
    </location>
</feature>
<evidence type="ECO:0000256" key="2">
    <source>
        <dbReference type="SAM" id="Phobius"/>
    </source>
</evidence>
<feature type="transmembrane region" description="Helical" evidence="2">
    <location>
        <begin position="426"/>
        <end position="445"/>
    </location>
</feature>
<evidence type="ECO:0000313" key="5">
    <source>
        <dbReference type="Proteomes" id="UP000722791"/>
    </source>
</evidence>
<dbReference type="Proteomes" id="UP000722791">
    <property type="component" value="Unassembled WGS sequence"/>
</dbReference>
<reference evidence="4" key="1">
    <citation type="journal article" date="2021" name="Proc. Natl. Acad. Sci. U.S.A.">
        <title>Three genomes in the algal genus Volvox reveal the fate of a haploid sex-determining region after a transition to homothallism.</title>
        <authorList>
            <person name="Yamamoto K."/>
            <person name="Hamaji T."/>
            <person name="Kawai-Toyooka H."/>
            <person name="Matsuzaki R."/>
            <person name="Takahashi F."/>
            <person name="Nishimura Y."/>
            <person name="Kawachi M."/>
            <person name="Noguchi H."/>
            <person name="Minakuchi Y."/>
            <person name="Umen J.G."/>
            <person name="Toyoda A."/>
            <person name="Nozaki H."/>
        </authorList>
    </citation>
    <scope>NUCLEOTIDE SEQUENCE</scope>
    <source>
        <strain evidence="4">NIES-3785</strain>
    </source>
</reference>
<gene>
    <name evidence="4" type="ORF">Vretimale_14640</name>
</gene>
<comment type="caution">
    <text evidence="4">The sequence shown here is derived from an EMBL/GenBank/DDBJ whole genome shotgun (WGS) entry which is preliminary data.</text>
</comment>
<feature type="region of interest" description="Disordered" evidence="1">
    <location>
        <begin position="644"/>
        <end position="696"/>
    </location>
</feature>
<feature type="transmembrane region" description="Helical" evidence="2">
    <location>
        <begin position="466"/>
        <end position="485"/>
    </location>
</feature>
<keyword evidence="2" id="KW-0812">Transmembrane</keyword>
<feature type="region of interest" description="Disordered" evidence="1">
    <location>
        <begin position="601"/>
        <end position="620"/>
    </location>
</feature>
<feature type="transmembrane region" description="Helical" evidence="2">
    <location>
        <begin position="1104"/>
        <end position="1127"/>
    </location>
</feature>
<feature type="region of interest" description="Disordered" evidence="1">
    <location>
        <begin position="1325"/>
        <end position="1357"/>
    </location>
</feature>
<dbReference type="InterPro" id="IPR051246">
    <property type="entry name" value="WDR48"/>
</dbReference>
<dbReference type="PANTHER" id="PTHR19862:SF14">
    <property type="entry name" value="WD REPEAT-CONTAINING PROTEIN 48"/>
    <property type="match status" value="1"/>
</dbReference>
<dbReference type="InterPro" id="IPR017896">
    <property type="entry name" value="4Fe4S_Fe-S-bd"/>
</dbReference>
<feature type="compositionally biased region" description="Polar residues" evidence="1">
    <location>
        <begin position="644"/>
        <end position="653"/>
    </location>
</feature>
<keyword evidence="2" id="KW-0472">Membrane</keyword>
<feature type="domain" description="4Fe-4S ferredoxin-type" evidence="3">
    <location>
        <begin position="203"/>
        <end position="236"/>
    </location>
</feature>
<evidence type="ECO:0000256" key="1">
    <source>
        <dbReference type="SAM" id="MobiDB-lite"/>
    </source>
</evidence>
<feature type="transmembrane region" description="Helical" evidence="2">
    <location>
        <begin position="529"/>
        <end position="552"/>
    </location>
</feature>
<protein>
    <recommendedName>
        <fullName evidence="3">4Fe-4S ferredoxin-type domain-containing protein</fullName>
    </recommendedName>
</protein>
<dbReference type="PROSITE" id="PS51379">
    <property type="entry name" value="4FE4S_FER_2"/>
    <property type="match status" value="1"/>
</dbReference>
<feature type="transmembrane region" description="Helical" evidence="2">
    <location>
        <begin position="1210"/>
        <end position="1233"/>
    </location>
</feature>
<keyword evidence="2" id="KW-1133">Transmembrane helix</keyword>
<name>A0A8J4GPL8_9CHLO</name>
<dbReference type="PANTHER" id="PTHR19862">
    <property type="entry name" value="WD REPEAT-CONTAINING PROTEIN 48"/>
    <property type="match status" value="1"/>
</dbReference>